<organism evidence="5">
    <name type="scientific">Solumvirus sp</name>
    <dbReference type="NCBI Taxonomy" id="2487773"/>
    <lineage>
        <taxon>Viruses</taxon>
        <taxon>Pithoviruses</taxon>
    </lineage>
</organism>
<sequence>MSAGSAAAADNKSDVKTVVGVNNTPTGVKGLDSGNTLSEAPLKLTSKDKKEFEVTQKQAGISTLIKTSLEADTKANEIPVPGVTGNILGLVVQYMIHHKGIEPPIVEKPLRSKVMKDVVSDKWDAEFIDKVGEKKQELYDLILAANYMDIKSLLHLGCAKVASMIKGQPLEKIKEILDPNAGAKAPSTAAAGSGGAASATTSAAGTTLSATAAPSKDNKDQKG</sequence>
<feature type="region of interest" description="Disordered" evidence="2">
    <location>
        <begin position="1"/>
        <end position="37"/>
    </location>
</feature>
<dbReference type="InterPro" id="IPR036296">
    <property type="entry name" value="SKP1-like_dim_sf"/>
</dbReference>
<protein>
    <recommendedName>
        <fullName evidence="6">SKP1 component POZ domain-containing protein</fullName>
    </recommendedName>
</protein>
<feature type="domain" description="SKP1 component dimerisation" evidence="3">
    <location>
        <begin position="151"/>
        <end position="177"/>
    </location>
</feature>
<evidence type="ECO:0008006" key="6">
    <source>
        <dbReference type="Google" id="ProtNLM"/>
    </source>
</evidence>
<feature type="compositionally biased region" description="Low complexity" evidence="2">
    <location>
        <begin position="16"/>
        <end position="30"/>
    </location>
</feature>
<evidence type="ECO:0000259" key="3">
    <source>
        <dbReference type="Pfam" id="PF01466"/>
    </source>
</evidence>
<feature type="compositionally biased region" description="Low complexity" evidence="2">
    <location>
        <begin position="182"/>
        <end position="215"/>
    </location>
</feature>
<evidence type="ECO:0000259" key="4">
    <source>
        <dbReference type="Pfam" id="PF03931"/>
    </source>
</evidence>
<dbReference type="InterPro" id="IPR011333">
    <property type="entry name" value="SKP1/BTB/POZ_sf"/>
</dbReference>
<dbReference type="InterPro" id="IPR016072">
    <property type="entry name" value="Skp1_comp_dimer"/>
</dbReference>
<dbReference type="SUPFAM" id="SSF54695">
    <property type="entry name" value="POZ domain"/>
    <property type="match status" value="1"/>
</dbReference>
<evidence type="ECO:0000256" key="2">
    <source>
        <dbReference type="SAM" id="MobiDB-lite"/>
    </source>
</evidence>
<dbReference type="InterPro" id="IPR016073">
    <property type="entry name" value="Skp1_comp_POZ"/>
</dbReference>
<dbReference type="SMART" id="SM00512">
    <property type="entry name" value="Skp1"/>
    <property type="match status" value="1"/>
</dbReference>
<dbReference type="SUPFAM" id="SSF81382">
    <property type="entry name" value="Skp1 dimerisation domain-like"/>
    <property type="match status" value="1"/>
</dbReference>
<dbReference type="Pfam" id="PF03931">
    <property type="entry name" value="Skp1_POZ"/>
    <property type="match status" value="1"/>
</dbReference>
<gene>
    <name evidence="5" type="ORF">Solumvirus2_34</name>
</gene>
<evidence type="ECO:0000256" key="1">
    <source>
        <dbReference type="ARBA" id="ARBA00022786"/>
    </source>
</evidence>
<dbReference type="InterPro" id="IPR016897">
    <property type="entry name" value="SKP1"/>
</dbReference>
<reference evidence="5" key="1">
    <citation type="submission" date="2018-10" db="EMBL/GenBank/DDBJ databases">
        <title>Hidden diversity of soil giant viruses.</title>
        <authorList>
            <person name="Schulz F."/>
            <person name="Alteio L."/>
            <person name="Goudeau D."/>
            <person name="Ryan E.M."/>
            <person name="Malmstrom R.R."/>
            <person name="Blanchard J."/>
            <person name="Woyke T."/>
        </authorList>
    </citation>
    <scope>NUCLEOTIDE SEQUENCE</scope>
    <source>
        <strain evidence="5">SMV1</strain>
    </source>
</reference>
<feature type="region of interest" description="Disordered" evidence="2">
    <location>
        <begin position="182"/>
        <end position="223"/>
    </location>
</feature>
<name>A0A3G5AGC1_9VIRU</name>
<dbReference type="Pfam" id="PF01466">
    <property type="entry name" value="Skp1"/>
    <property type="match status" value="1"/>
</dbReference>
<accession>A0A3G5AGC1</accession>
<dbReference type="GO" id="GO:0006511">
    <property type="term" value="P:ubiquitin-dependent protein catabolic process"/>
    <property type="evidence" value="ECO:0007669"/>
    <property type="project" value="InterPro"/>
</dbReference>
<dbReference type="PANTHER" id="PTHR11165">
    <property type="entry name" value="SKP1"/>
    <property type="match status" value="1"/>
</dbReference>
<dbReference type="Gene3D" id="3.30.710.10">
    <property type="entry name" value="Potassium Channel Kv1.1, Chain A"/>
    <property type="match status" value="1"/>
</dbReference>
<dbReference type="InterPro" id="IPR001232">
    <property type="entry name" value="SKP1-like"/>
</dbReference>
<keyword evidence="1" id="KW-0833">Ubl conjugation pathway</keyword>
<evidence type="ECO:0000313" key="5">
    <source>
        <dbReference type="EMBL" id="AYV86227.1"/>
    </source>
</evidence>
<dbReference type="EMBL" id="MK072499">
    <property type="protein sequence ID" value="AYV86227.1"/>
    <property type="molecule type" value="Genomic_DNA"/>
</dbReference>
<dbReference type="CDD" id="cd18322">
    <property type="entry name" value="BTB_POZ_SKP1"/>
    <property type="match status" value="1"/>
</dbReference>
<proteinExistence type="predicted"/>
<feature type="domain" description="SKP1 component POZ" evidence="4">
    <location>
        <begin position="42"/>
        <end position="99"/>
    </location>
</feature>